<dbReference type="NCBIfam" id="TIGR02937">
    <property type="entry name" value="sigma70-ECF"/>
    <property type="match status" value="1"/>
</dbReference>
<evidence type="ECO:0000256" key="1">
    <source>
        <dbReference type="ARBA" id="ARBA00010641"/>
    </source>
</evidence>
<gene>
    <name evidence="7" type="ORF">ABV298_27220</name>
</gene>
<dbReference type="EMBL" id="CP159289">
    <property type="protein sequence ID" value="XCH23964.1"/>
    <property type="molecule type" value="Genomic_DNA"/>
</dbReference>
<dbReference type="PANTHER" id="PTHR43133:SF46">
    <property type="entry name" value="RNA POLYMERASE SIGMA-70 FACTOR ECF SUBFAMILY"/>
    <property type="match status" value="1"/>
</dbReference>
<dbReference type="GO" id="GO:0003677">
    <property type="term" value="F:DNA binding"/>
    <property type="evidence" value="ECO:0007669"/>
    <property type="project" value="InterPro"/>
</dbReference>
<feature type="domain" description="RNA polymerase sigma factor 70 region 4 type 2" evidence="6">
    <location>
        <begin position="126"/>
        <end position="178"/>
    </location>
</feature>
<dbReference type="Gene3D" id="1.10.10.10">
    <property type="entry name" value="Winged helix-like DNA-binding domain superfamily/Winged helix DNA-binding domain"/>
    <property type="match status" value="1"/>
</dbReference>
<name>A0AAU8FHI6_9BACT</name>
<keyword evidence="2" id="KW-0805">Transcription regulation</keyword>
<reference evidence="7" key="1">
    <citation type="submission" date="2024-06" db="EMBL/GenBank/DDBJ databases">
        <title>Sequencing and assembly of the genome of Dyadobacter sp. strain 676, a symbiont of Cyamopsis tetragonoloba.</title>
        <authorList>
            <person name="Guro P."/>
            <person name="Sazanova A."/>
            <person name="Kuznetsova I."/>
            <person name="Belimov A."/>
            <person name="Safronova V."/>
        </authorList>
    </citation>
    <scope>NUCLEOTIDE SEQUENCE</scope>
    <source>
        <strain evidence="7">676</strain>
    </source>
</reference>
<dbReference type="InterPro" id="IPR036388">
    <property type="entry name" value="WH-like_DNA-bd_sf"/>
</dbReference>
<dbReference type="AlphaFoldDB" id="A0AAU8FHI6"/>
<keyword evidence="4" id="KW-0804">Transcription</keyword>
<dbReference type="Pfam" id="PF04542">
    <property type="entry name" value="Sigma70_r2"/>
    <property type="match status" value="1"/>
</dbReference>
<dbReference type="RefSeq" id="WP_353719288.1">
    <property type="nucleotide sequence ID" value="NZ_CP159289.1"/>
</dbReference>
<evidence type="ECO:0000259" key="6">
    <source>
        <dbReference type="Pfam" id="PF08281"/>
    </source>
</evidence>
<dbReference type="GO" id="GO:0006352">
    <property type="term" value="P:DNA-templated transcription initiation"/>
    <property type="evidence" value="ECO:0007669"/>
    <property type="project" value="InterPro"/>
</dbReference>
<dbReference type="Pfam" id="PF08281">
    <property type="entry name" value="Sigma70_r4_2"/>
    <property type="match status" value="1"/>
</dbReference>
<proteinExistence type="inferred from homology"/>
<evidence type="ECO:0000256" key="4">
    <source>
        <dbReference type="ARBA" id="ARBA00023163"/>
    </source>
</evidence>
<feature type="domain" description="RNA polymerase sigma-70 region 2" evidence="5">
    <location>
        <begin position="26"/>
        <end position="86"/>
    </location>
</feature>
<dbReference type="Gene3D" id="1.10.1740.10">
    <property type="match status" value="1"/>
</dbReference>
<sequence>MKEANSDTLLWNAFQGGDRDAFASIYKNYIDELLSYGYRVTSDRQLIRDSIQDLFLHIWLRRENLATTDSIKFYLFRSLRNRIIRNSEKHHETPRGDIEALADLADEYDAFESAISLADGPSDSYEKLADAVNRLSSRQREAIQLRYLHGFSPDQIAEMMQMNNQSVRNLLHRAISQLRLFFETAGGLLVFLPALQNFQGR</sequence>
<keyword evidence="3" id="KW-0731">Sigma factor</keyword>
<dbReference type="InterPro" id="IPR013324">
    <property type="entry name" value="RNA_pol_sigma_r3/r4-like"/>
</dbReference>
<dbReference type="CDD" id="cd06171">
    <property type="entry name" value="Sigma70_r4"/>
    <property type="match status" value="1"/>
</dbReference>
<protein>
    <submittedName>
        <fullName evidence="7">Sigma-70 family RNA polymerase sigma factor</fullName>
    </submittedName>
</protein>
<dbReference type="InterPro" id="IPR007627">
    <property type="entry name" value="RNA_pol_sigma70_r2"/>
</dbReference>
<dbReference type="InterPro" id="IPR039425">
    <property type="entry name" value="RNA_pol_sigma-70-like"/>
</dbReference>
<comment type="similarity">
    <text evidence="1">Belongs to the sigma-70 factor family. ECF subfamily.</text>
</comment>
<evidence type="ECO:0000256" key="2">
    <source>
        <dbReference type="ARBA" id="ARBA00023015"/>
    </source>
</evidence>
<dbReference type="SUPFAM" id="SSF88659">
    <property type="entry name" value="Sigma3 and sigma4 domains of RNA polymerase sigma factors"/>
    <property type="match status" value="1"/>
</dbReference>
<accession>A0AAU8FHI6</accession>
<evidence type="ECO:0000256" key="3">
    <source>
        <dbReference type="ARBA" id="ARBA00023082"/>
    </source>
</evidence>
<dbReference type="PANTHER" id="PTHR43133">
    <property type="entry name" value="RNA POLYMERASE ECF-TYPE SIGMA FACTO"/>
    <property type="match status" value="1"/>
</dbReference>
<evidence type="ECO:0000313" key="7">
    <source>
        <dbReference type="EMBL" id="XCH23964.1"/>
    </source>
</evidence>
<dbReference type="SUPFAM" id="SSF88946">
    <property type="entry name" value="Sigma2 domain of RNA polymerase sigma factors"/>
    <property type="match status" value="1"/>
</dbReference>
<dbReference type="InterPro" id="IPR013325">
    <property type="entry name" value="RNA_pol_sigma_r2"/>
</dbReference>
<dbReference type="InterPro" id="IPR014284">
    <property type="entry name" value="RNA_pol_sigma-70_dom"/>
</dbReference>
<organism evidence="7">
    <name type="scientific">Dyadobacter sp. 676</name>
    <dbReference type="NCBI Taxonomy" id="3088362"/>
    <lineage>
        <taxon>Bacteria</taxon>
        <taxon>Pseudomonadati</taxon>
        <taxon>Bacteroidota</taxon>
        <taxon>Cytophagia</taxon>
        <taxon>Cytophagales</taxon>
        <taxon>Spirosomataceae</taxon>
        <taxon>Dyadobacter</taxon>
    </lineage>
</organism>
<evidence type="ECO:0000259" key="5">
    <source>
        <dbReference type="Pfam" id="PF04542"/>
    </source>
</evidence>
<dbReference type="GO" id="GO:0016987">
    <property type="term" value="F:sigma factor activity"/>
    <property type="evidence" value="ECO:0007669"/>
    <property type="project" value="UniProtKB-KW"/>
</dbReference>
<dbReference type="InterPro" id="IPR013249">
    <property type="entry name" value="RNA_pol_sigma70_r4_t2"/>
</dbReference>